<keyword evidence="1" id="KW-0430">Lectin</keyword>
<name>A0A6J5LT43_9CAUD</name>
<dbReference type="GO" id="GO:0030246">
    <property type="term" value="F:carbohydrate binding"/>
    <property type="evidence" value="ECO:0007669"/>
    <property type="project" value="UniProtKB-KW"/>
</dbReference>
<sequence>MGDKISALPAATSVDGTEIIPIVQGGATKKVTGLILRNPAGAAGGDLTGTYPNPTLASVTTAQTGVGSGAAIPVLTVDAKGRVTNLTTVANPALTTVQIAGLSTTAASPLAGAATVGSSTFAARADHQHVYPTAAQVGALGASAAASGDLAGNYPNPSLAAITAAQSNVGSATSIPVISVDAKGRLTSLSSVPVAASTSAINSLTGDVVAVGPGAAAATLASITTAQSNVGSGTQVPVLSIDAKGRVTALGSTPISGSAGGTVTSITAGAGLDGGAITTTGTISLAVVTTAQNDIGSATRIPVLSINDKGQVTSLSSVVASGGAPLATSAPAALSATAVVGISTEAARADHQHVYPTPAQIGALATAQIAGISTVAPATLASSAVIGISAFAARADHQHVFPTATQVGALASTAIAGGDLTGNYPNPTLATITTAQSSVGSGLVIPVISTDAKGRVTALTTVASPALTTAQIAGLSSTAPAALSASAVVGISTFAARADHQHIFPTASQVGALASTAIAGGDLTGNYPSPTLAAITTAQSNVGAELVIPVISTDAKGRVVALTTVACAALTTAQIAGLSTVAPAALSTSAVVGLSTFAARADHQHIFPSAAQVGALASTAIAGGDLTGNYPNPTLAAITTAQSNVGSSSVIPVISIDAKGRVSSLTTAAATASAPFTVAALQTQSLTIDATFAQKIVPFNATGSTTVTLPSDASATIALGSEVKVMNNSTAPVYLLAGSGATVNSPNGYRAIADQYASATLSKIAANTWITSGMLTAGADVDPYFTDVSLLMHLNGANAGTSFPDSSLNNYTVTPTGSITTSTAQFKFGSASLLGVSGGYLTVGADNSAFAFGTGDFTLEFWIRPTAFTGQQNLILFSNLSASAIIVSTGGFCIYQISGVNRTLSDAALTLNAWTHVAVCRMVGNTRMFINGVVQSTVYADSTNFLSTGTQWQIGGNAAPLIGYMDDFRTTKGIGRYINSFNVPISQFPDV</sequence>
<dbReference type="SUPFAM" id="SSF49899">
    <property type="entry name" value="Concanavalin A-like lectins/glucanases"/>
    <property type="match status" value="1"/>
</dbReference>
<gene>
    <name evidence="1" type="ORF">UFOVP298_32</name>
    <name evidence="2" type="ORF">UFOVP572_7</name>
</gene>
<evidence type="ECO:0000313" key="1">
    <source>
        <dbReference type="EMBL" id="CAB4136207.1"/>
    </source>
</evidence>
<dbReference type="InterPro" id="IPR013320">
    <property type="entry name" value="ConA-like_dom_sf"/>
</dbReference>
<dbReference type="EMBL" id="LR796309">
    <property type="protein sequence ID" value="CAB4136207.1"/>
    <property type="molecule type" value="Genomic_DNA"/>
</dbReference>
<accession>A0A6J5LT43</accession>
<dbReference type="Pfam" id="PF13385">
    <property type="entry name" value="Laminin_G_3"/>
    <property type="match status" value="1"/>
</dbReference>
<proteinExistence type="predicted"/>
<dbReference type="EMBL" id="LR796552">
    <property type="protein sequence ID" value="CAB4150612.1"/>
    <property type="molecule type" value="Genomic_DNA"/>
</dbReference>
<dbReference type="Gene3D" id="2.60.120.200">
    <property type="match status" value="1"/>
</dbReference>
<reference evidence="1" key="1">
    <citation type="submission" date="2020-04" db="EMBL/GenBank/DDBJ databases">
        <authorList>
            <person name="Chiriac C."/>
            <person name="Salcher M."/>
            <person name="Ghai R."/>
            <person name="Kavagutti S V."/>
        </authorList>
    </citation>
    <scope>NUCLEOTIDE SEQUENCE</scope>
</reference>
<evidence type="ECO:0000313" key="2">
    <source>
        <dbReference type="EMBL" id="CAB4150612.1"/>
    </source>
</evidence>
<protein>
    <submittedName>
        <fullName evidence="1">Concanavalin A-like lectin/glucanases superfamily</fullName>
    </submittedName>
</protein>
<organism evidence="1">
    <name type="scientific">uncultured Caudovirales phage</name>
    <dbReference type="NCBI Taxonomy" id="2100421"/>
    <lineage>
        <taxon>Viruses</taxon>
        <taxon>Duplodnaviria</taxon>
        <taxon>Heunggongvirae</taxon>
        <taxon>Uroviricota</taxon>
        <taxon>Caudoviricetes</taxon>
        <taxon>Peduoviridae</taxon>
        <taxon>Maltschvirus</taxon>
        <taxon>Maltschvirus maltsch</taxon>
    </lineage>
</organism>